<evidence type="ECO:0000256" key="1">
    <source>
        <dbReference type="SAM" id="MobiDB-lite"/>
    </source>
</evidence>
<accession>A0ABP1KRE7</accession>
<reference evidence="2 3" key="1">
    <citation type="submission" date="2024-07" db="EMBL/GenBank/DDBJ databases">
        <authorList>
            <person name="Akdeniz Z."/>
        </authorList>
    </citation>
    <scope>NUCLEOTIDE SEQUENCE [LARGE SCALE GENOMIC DNA]</scope>
</reference>
<name>A0ABP1KRE7_9EUKA</name>
<sequence>MSAIPDQQKYEFGQKLKSSLLTTLIQAFKGIEQQIKSDIAQRKVHVMFESVLNCNPKTDHLFPKNTLPLFEQFISNRFALLNQTTILMLQKYILQGISEIELKDLTFEAQRNLDDYNFALLEQKTLREQLNALNVQMIEERVSYKKIIEQLKEQIYQIKSGITIYQPDGLGQPNINWHELNLLKTNNNLTEKVQSTRVDVEILKQQLKDIGLELDYKQQKQLQQQLKNQNELNLQNDNQSKDSIFKRNENENTNNTSTPQNKLHPSHSQIIRISESRSNLSSVPIEADYQTKKKLVGNLKVQNAFKITNHFNTNRLPPPSEKGN</sequence>
<dbReference type="Proteomes" id="UP001642409">
    <property type="component" value="Unassembled WGS sequence"/>
</dbReference>
<evidence type="ECO:0000313" key="3">
    <source>
        <dbReference type="Proteomes" id="UP001642409"/>
    </source>
</evidence>
<feature type="region of interest" description="Disordered" evidence="1">
    <location>
        <begin position="248"/>
        <end position="268"/>
    </location>
</feature>
<proteinExistence type="predicted"/>
<dbReference type="EMBL" id="CAXDID020000269">
    <property type="protein sequence ID" value="CAL6067804.1"/>
    <property type="molecule type" value="Genomic_DNA"/>
</dbReference>
<comment type="caution">
    <text evidence="2">The sequence shown here is derived from an EMBL/GenBank/DDBJ whole genome shotgun (WGS) entry which is preliminary data.</text>
</comment>
<organism evidence="2 3">
    <name type="scientific">Hexamita inflata</name>
    <dbReference type="NCBI Taxonomy" id="28002"/>
    <lineage>
        <taxon>Eukaryota</taxon>
        <taxon>Metamonada</taxon>
        <taxon>Diplomonadida</taxon>
        <taxon>Hexamitidae</taxon>
        <taxon>Hexamitinae</taxon>
        <taxon>Hexamita</taxon>
    </lineage>
</organism>
<feature type="compositionally biased region" description="Polar residues" evidence="1">
    <location>
        <begin position="257"/>
        <end position="268"/>
    </location>
</feature>
<keyword evidence="3" id="KW-1185">Reference proteome</keyword>
<gene>
    <name evidence="2" type="ORF">HINF_LOCUS53199</name>
</gene>
<protein>
    <submittedName>
        <fullName evidence="2">Coiled-coil_protein</fullName>
    </submittedName>
</protein>
<evidence type="ECO:0000313" key="2">
    <source>
        <dbReference type="EMBL" id="CAL6067804.1"/>
    </source>
</evidence>